<dbReference type="Gene3D" id="3.40.50.1000">
    <property type="entry name" value="HAD superfamily/HAD-like"/>
    <property type="match status" value="1"/>
</dbReference>
<protein>
    <recommendedName>
        <fullName evidence="5">phosphoglycolate phosphatase</fullName>
        <ecNumber evidence="5">3.1.3.18</ecNumber>
    </recommendedName>
</protein>
<dbReference type="InterPro" id="IPR050155">
    <property type="entry name" value="HAD-like_hydrolase_sf"/>
</dbReference>
<sequence length="225" mass="25971">MKLENKKLIIFDFDGTLIDSAPDLTEAVNYMREKLHMEPVPIESVRLWIGNGASKLVKRALCGNIVVDKEKFNEEVFTRALGYFFDHYSLNVAKNTTLYEGVEETLEELKEKKYSFAIATNKPHEFIEPILEKFELKSYFKLYLGGNSVEKKKPDPMMLLRICEELGYTVEESVMIGDSKNDILSAKNANMDSIAMTYGYNYDEDIKIYEPNIICDKFKQLNEVL</sequence>
<proteinExistence type="inferred from homology"/>
<dbReference type="NCBIfam" id="TIGR01662">
    <property type="entry name" value="HAD-SF-IIIA"/>
    <property type="match status" value="1"/>
</dbReference>
<dbReference type="PANTHER" id="PTHR43434:SF1">
    <property type="entry name" value="PHOSPHOGLYCOLATE PHOSPHATASE"/>
    <property type="match status" value="1"/>
</dbReference>
<keyword evidence="8" id="KW-0460">Magnesium</keyword>
<dbReference type="SFLD" id="SFLDG01135">
    <property type="entry name" value="C1.5.6:_HAD__Beta-PGM__Phospha"/>
    <property type="match status" value="1"/>
</dbReference>
<dbReference type="InterPro" id="IPR023198">
    <property type="entry name" value="PGP-like_dom2"/>
</dbReference>
<dbReference type="NCBIfam" id="TIGR01449">
    <property type="entry name" value="PGP_bact"/>
    <property type="match status" value="1"/>
</dbReference>
<evidence type="ECO:0000256" key="9">
    <source>
        <dbReference type="ARBA" id="ARBA00023277"/>
    </source>
</evidence>
<dbReference type="SUPFAM" id="SSF56784">
    <property type="entry name" value="HAD-like"/>
    <property type="match status" value="1"/>
</dbReference>
<dbReference type="EMBL" id="VANU01000002">
    <property type="protein sequence ID" value="TLP39385.1"/>
    <property type="molecule type" value="Genomic_DNA"/>
</dbReference>
<comment type="pathway">
    <text evidence="3">Organic acid metabolism; glycolate biosynthesis; glycolate from 2-phosphoglycolate: step 1/1.</text>
</comment>
<dbReference type="InterPro" id="IPR023214">
    <property type="entry name" value="HAD_sf"/>
</dbReference>
<dbReference type="GO" id="GO:0046872">
    <property type="term" value="F:metal ion binding"/>
    <property type="evidence" value="ECO:0007669"/>
    <property type="project" value="UniProtKB-KW"/>
</dbReference>
<evidence type="ECO:0000256" key="2">
    <source>
        <dbReference type="ARBA" id="ARBA00001946"/>
    </source>
</evidence>
<organism evidence="10 11">
    <name type="scientific">Arcobacter arenosus</name>
    <dbReference type="NCBI Taxonomy" id="2576037"/>
    <lineage>
        <taxon>Bacteria</taxon>
        <taxon>Pseudomonadati</taxon>
        <taxon>Campylobacterota</taxon>
        <taxon>Epsilonproteobacteria</taxon>
        <taxon>Campylobacterales</taxon>
        <taxon>Arcobacteraceae</taxon>
        <taxon>Arcobacter</taxon>
    </lineage>
</organism>
<dbReference type="PANTHER" id="PTHR43434">
    <property type="entry name" value="PHOSPHOGLYCOLATE PHOSPHATASE"/>
    <property type="match status" value="1"/>
</dbReference>
<dbReference type="FunFam" id="3.40.50.1000:FF:000022">
    <property type="entry name" value="Phosphoglycolate phosphatase"/>
    <property type="match status" value="1"/>
</dbReference>
<comment type="catalytic activity">
    <reaction evidence="1">
        <text>2-phosphoglycolate + H2O = glycolate + phosphate</text>
        <dbReference type="Rhea" id="RHEA:14369"/>
        <dbReference type="ChEBI" id="CHEBI:15377"/>
        <dbReference type="ChEBI" id="CHEBI:29805"/>
        <dbReference type="ChEBI" id="CHEBI:43474"/>
        <dbReference type="ChEBI" id="CHEBI:58033"/>
        <dbReference type="EC" id="3.1.3.18"/>
    </reaction>
</comment>
<dbReference type="InterPro" id="IPR041492">
    <property type="entry name" value="HAD_2"/>
</dbReference>
<dbReference type="EC" id="3.1.3.18" evidence="5"/>
<comment type="caution">
    <text evidence="10">The sequence shown here is derived from an EMBL/GenBank/DDBJ whole genome shotgun (WGS) entry which is preliminary data.</text>
</comment>
<evidence type="ECO:0000256" key="7">
    <source>
        <dbReference type="ARBA" id="ARBA00022801"/>
    </source>
</evidence>
<reference evidence="10 11" key="1">
    <citation type="submission" date="2019-05" db="EMBL/GenBank/DDBJ databases">
        <title>Arcobacter sp. nov., isolated from sea sediment.</title>
        <authorList>
            <person name="Kim W."/>
        </authorList>
    </citation>
    <scope>NUCLEOTIDE SEQUENCE [LARGE SCALE GENOMIC DNA]</scope>
    <source>
        <strain evidence="10 11">CAU 1517</strain>
    </source>
</reference>
<keyword evidence="9" id="KW-0119">Carbohydrate metabolism</keyword>
<dbReference type="OrthoDB" id="9792518at2"/>
<evidence type="ECO:0000256" key="4">
    <source>
        <dbReference type="ARBA" id="ARBA00006171"/>
    </source>
</evidence>
<dbReference type="NCBIfam" id="NF009695">
    <property type="entry name" value="PRK13222.1-2"/>
    <property type="match status" value="1"/>
</dbReference>
<keyword evidence="11" id="KW-1185">Reference proteome</keyword>
<keyword evidence="7 10" id="KW-0378">Hydrolase</keyword>
<dbReference type="SFLD" id="SFLDS00003">
    <property type="entry name" value="Haloacid_Dehalogenase"/>
    <property type="match status" value="1"/>
</dbReference>
<dbReference type="AlphaFoldDB" id="A0A5R8Y228"/>
<evidence type="ECO:0000256" key="3">
    <source>
        <dbReference type="ARBA" id="ARBA00004818"/>
    </source>
</evidence>
<keyword evidence="6" id="KW-0479">Metal-binding</keyword>
<evidence type="ECO:0000256" key="6">
    <source>
        <dbReference type="ARBA" id="ARBA00022723"/>
    </source>
</evidence>
<dbReference type="NCBIfam" id="TIGR01509">
    <property type="entry name" value="HAD-SF-IA-v3"/>
    <property type="match status" value="1"/>
</dbReference>
<accession>A0A5R8Y228</accession>
<evidence type="ECO:0000256" key="8">
    <source>
        <dbReference type="ARBA" id="ARBA00022842"/>
    </source>
</evidence>
<dbReference type="GO" id="GO:0005975">
    <property type="term" value="P:carbohydrate metabolic process"/>
    <property type="evidence" value="ECO:0007669"/>
    <property type="project" value="InterPro"/>
</dbReference>
<gene>
    <name evidence="10" type="ORF">FDK22_05805</name>
</gene>
<dbReference type="InterPro" id="IPR037512">
    <property type="entry name" value="PGPase_prok"/>
</dbReference>
<dbReference type="GO" id="GO:0006281">
    <property type="term" value="P:DNA repair"/>
    <property type="evidence" value="ECO:0007669"/>
    <property type="project" value="TreeGrafter"/>
</dbReference>
<name>A0A5R8Y228_9BACT</name>
<dbReference type="RefSeq" id="WP_138151968.1">
    <property type="nucleotide sequence ID" value="NZ_CBDDKQ010000002.1"/>
</dbReference>
<evidence type="ECO:0000313" key="11">
    <source>
        <dbReference type="Proteomes" id="UP000308901"/>
    </source>
</evidence>
<dbReference type="InterPro" id="IPR006549">
    <property type="entry name" value="HAD-SF_hydro_IIIA"/>
</dbReference>
<comment type="similarity">
    <text evidence="4">Belongs to the HAD-like hydrolase superfamily. CbbY/CbbZ/Gph/YieH family.</text>
</comment>
<evidence type="ECO:0000256" key="1">
    <source>
        <dbReference type="ARBA" id="ARBA00000830"/>
    </source>
</evidence>
<dbReference type="GO" id="GO:0005829">
    <property type="term" value="C:cytosol"/>
    <property type="evidence" value="ECO:0007669"/>
    <property type="project" value="TreeGrafter"/>
</dbReference>
<dbReference type="SFLD" id="SFLDG01129">
    <property type="entry name" value="C1.5:_HAD__Beta-PGM__Phosphata"/>
    <property type="match status" value="1"/>
</dbReference>
<dbReference type="Proteomes" id="UP000308901">
    <property type="component" value="Unassembled WGS sequence"/>
</dbReference>
<dbReference type="Pfam" id="PF13419">
    <property type="entry name" value="HAD_2"/>
    <property type="match status" value="1"/>
</dbReference>
<dbReference type="NCBIfam" id="TIGR01549">
    <property type="entry name" value="HAD-SF-IA-v1"/>
    <property type="match status" value="1"/>
</dbReference>
<comment type="cofactor">
    <cofactor evidence="2">
        <name>Mg(2+)</name>
        <dbReference type="ChEBI" id="CHEBI:18420"/>
    </cofactor>
</comment>
<dbReference type="InterPro" id="IPR006439">
    <property type="entry name" value="HAD-SF_hydro_IA"/>
</dbReference>
<dbReference type="GO" id="GO:0008967">
    <property type="term" value="F:phosphoglycolate phosphatase activity"/>
    <property type="evidence" value="ECO:0007669"/>
    <property type="project" value="UniProtKB-EC"/>
</dbReference>
<dbReference type="Gene3D" id="1.10.150.240">
    <property type="entry name" value="Putative phosphatase, domain 2"/>
    <property type="match status" value="1"/>
</dbReference>
<evidence type="ECO:0000313" key="10">
    <source>
        <dbReference type="EMBL" id="TLP39385.1"/>
    </source>
</evidence>
<evidence type="ECO:0000256" key="5">
    <source>
        <dbReference type="ARBA" id="ARBA00013078"/>
    </source>
</evidence>
<dbReference type="InterPro" id="IPR036412">
    <property type="entry name" value="HAD-like_sf"/>
</dbReference>